<dbReference type="SUPFAM" id="SSF88946">
    <property type="entry name" value="Sigma2 domain of RNA polymerase sigma factors"/>
    <property type="match status" value="1"/>
</dbReference>
<dbReference type="Gene3D" id="1.25.40.10">
    <property type="entry name" value="Tetratricopeptide repeat domain"/>
    <property type="match status" value="1"/>
</dbReference>
<dbReference type="PROSITE" id="PS50005">
    <property type="entry name" value="TPR"/>
    <property type="match status" value="1"/>
</dbReference>
<evidence type="ECO:0000259" key="5">
    <source>
        <dbReference type="Pfam" id="PF20239"/>
    </source>
</evidence>
<dbReference type="Proteomes" id="UP000297453">
    <property type="component" value="Unassembled WGS sequence"/>
</dbReference>
<dbReference type="GO" id="GO:0016987">
    <property type="term" value="F:sigma factor activity"/>
    <property type="evidence" value="ECO:0007669"/>
    <property type="project" value="UniProtKB-KW"/>
</dbReference>
<dbReference type="Pfam" id="PF08281">
    <property type="entry name" value="Sigma70_r4_2"/>
    <property type="match status" value="1"/>
</dbReference>
<dbReference type="InterPro" id="IPR007627">
    <property type="entry name" value="RNA_pol_sigma70_r2"/>
</dbReference>
<feature type="repeat" description="TPR" evidence="1">
    <location>
        <begin position="372"/>
        <end position="405"/>
    </location>
</feature>
<dbReference type="InterPro" id="IPR013324">
    <property type="entry name" value="RNA_pol_sigma_r3/r4-like"/>
</dbReference>
<keyword evidence="2" id="KW-0804">Transcription</keyword>
<dbReference type="OrthoDB" id="9780299at2"/>
<dbReference type="InterPro" id="IPR000838">
    <property type="entry name" value="RNA_pol_sigma70_ECF_CS"/>
</dbReference>
<dbReference type="RefSeq" id="WP_135588361.1">
    <property type="nucleotide sequence ID" value="NZ_RQEP01000018.1"/>
</dbReference>
<dbReference type="InterPro" id="IPR011990">
    <property type="entry name" value="TPR-like_helical_dom_sf"/>
</dbReference>
<comment type="caution">
    <text evidence="6">The sequence shown here is derived from an EMBL/GenBank/DDBJ whole genome shotgun (WGS) entry which is preliminary data.</text>
</comment>
<dbReference type="PANTHER" id="PTHR47756">
    <property type="entry name" value="BLL6612 PROTEIN-RELATED"/>
    <property type="match status" value="1"/>
</dbReference>
<proteinExistence type="inferred from homology"/>
<dbReference type="InterPro" id="IPR013325">
    <property type="entry name" value="RNA_pol_sigma_r2"/>
</dbReference>
<feature type="domain" description="RNA polymerase sigma-70 region 2" evidence="3">
    <location>
        <begin position="12"/>
        <end position="77"/>
    </location>
</feature>
<comment type="similarity">
    <text evidence="2">Belongs to the sigma-70 factor family. ECF subfamily.</text>
</comment>
<keyword evidence="2" id="KW-0805">Transcription regulation</keyword>
<keyword evidence="1" id="KW-0802">TPR repeat</keyword>
<dbReference type="InterPro" id="IPR019734">
    <property type="entry name" value="TPR_rpt"/>
</dbReference>
<dbReference type="Gene3D" id="1.10.10.10">
    <property type="entry name" value="Winged helix-like DNA-binding domain superfamily/Winged helix DNA-binding domain"/>
    <property type="match status" value="1"/>
</dbReference>
<dbReference type="PROSITE" id="PS01063">
    <property type="entry name" value="SIGMA70_ECF"/>
    <property type="match status" value="1"/>
</dbReference>
<keyword evidence="2" id="KW-0238">DNA-binding</keyword>
<reference evidence="6" key="1">
    <citation type="journal article" date="2019" name="PLoS Negl. Trop. Dis.">
        <title>Revisiting the worldwide diversity of Leptospira species in the environment.</title>
        <authorList>
            <person name="Vincent A.T."/>
            <person name="Schiettekatte O."/>
            <person name="Bourhy P."/>
            <person name="Veyrier F.J."/>
            <person name="Picardeau M."/>
        </authorList>
    </citation>
    <scope>NUCLEOTIDE SEQUENCE [LARGE SCALE GENOMIC DNA]</scope>
    <source>
        <strain evidence="6">SSS9</strain>
    </source>
</reference>
<dbReference type="EMBL" id="RQEP01000018">
    <property type="protein sequence ID" value="TGK00693.1"/>
    <property type="molecule type" value="Genomic_DNA"/>
</dbReference>
<dbReference type="InterPro" id="IPR036388">
    <property type="entry name" value="WH-like_DNA-bd_sf"/>
</dbReference>
<dbReference type="GO" id="GO:0003677">
    <property type="term" value="F:DNA binding"/>
    <property type="evidence" value="ECO:0007669"/>
    <property type="project" value="UniProtKB-KW"/>
</dbReference>
<dbReference type="PANTHER" id="PTHR47756:SF2">
    <property type="entry name" value="BLL6612 PROTEIN"/>
    <property type="match status" value="1"/>
</dbReference>
<dbReference type="Pfam" id="PF04542">
    <property type="entry name" value="Sigma70_r2"/>
    <property type="match status" value="1"/>
</dbReference>
<keyword evidence="2" id="KW-0731">Sigma factor</keyword>
<dbReference type="SUPFAM" id="SSF48452">
    <property type="entry name" value="TPR-like"/>
    <property type="match status" value="1"/>
</dbReference>
<dbReference type="NCBIfam" id="TIGR02937">
    <property type="entry name" value="sigma70-ECF"/>
    <property type="match status" value="1"/>
</dbReference>
<organism evidence="6 7">
    <name type="scientific">Leptospira semungkisensis</name>
    <dbReference type="NCBI Taxonomy" id="2484985"/>
    <lineage>
        <taxon>Bacteria</taxon>
        <taxon>Pseudomonadati</taxon>
        <taxon>Spirochaetota</taxon>
        <taxon>Spirochaetia</taxon>
        <taxon>Leptospirales</taxon>
        <taxon>Leptospiraceae</taxon>
        <taxon>Leptospira</taxon>
    </lineage>
</organism>
<dbReference type="GO" id="GO:0006352">
    <property type="term" value="P:DNA-templated transcription initiation"/>
    <property type="evidence" value="ECO:0007669"/>
    <property type="project" value="InterPro"/>
</dbReference>
<dbReference type="InterPro" id="IPR014284">
    <property type="entry name" value="RNA_pol_sigma-70_dom"/>
</dbReference>
<dbReference type="InterPro" id="IPR046531">
    <property type="entry name" value="DUF6596"/>
</dbReference>
<evidence type="ECO:0000256" key="2">
    <source>
        <dbReference type="RuleBase" id="RU000716"/>
    </source>
</evidence>
<protein>
    <recommendedName>
        <fullName evidence="2">RNA polymerase sigma factor</fullName>
    </recommendedName>
</protein>
<dbReference type="Gene3D" id="1.10.1740.10">
    <property type="match status" value="1"/>
</dbReference>
<gene>
    <name evidence="6" type="ORF">EHO59_12165</name>
</gene>
<evidence type="ECO:0000313" key="6">
    <source>
        <dbReference type="EMBL" id="TGK00693.1"/>
    </source>
</evidence>
<accession>A0A4R9FQB9</accession>
<evidence type="ECO:0000259" key="4">
    <source>
        <dbReference type="Pfam" id="PF08281"/>
    </source>
</evidence>
<evidence type="ECO:0000256" key="1">
    <source>
        <dbReference type="PROSITE-ProRule" id="PRU00339"/>
    </source>
</evidence>
<name>A0A4R9FQB9_9LEPT</name>
<feature type="domain" description="RNA polymerase sigma factor 70 region 4 type 2" evidence="4">
    <location>
        <begin position="111"/>
        <end position="162"/>
    </location>
</feature>
<dbReference type="Pfam" id="PF20239">
    <property type="entry name" value="DUF6596"/>
    <property type="match status" value="1"/>
</dbReference>
<sequence>MNEVHSLIDELHRREYGQILSVLVVMAGDLGIAEEILQDAFLIALENWTKKGIPRKPGAWLTTVARNKLIDRFRKKRPDSVDPSILEELIKMEEQSIEDDQEIPDERLKLIFTCCHPSLSTEQQIAITLHTLGGLSTAEIASAFLVPIPTIAQRLVRAKRKIREEKIPYSVPSTEQLAERMNSVLTVLYLIFTEGYASTAGDKLMRGNLCEEAIRLCRVLELLVRNIPTKIEIPQIQYSEILGLLSLMLLNHSRRNARLGKNGELKLLNEQNRSLWVQDEIQEGLTLVEKAFHIGHLGPYQIQAAISALHSKSPGPEYTSWKEIIHFYKILLSFMDTPVIRLNYAVAVSMVGDLQEGLSILDSVHADLEAFAPFYLAKADILFRMSKIQEAKESYRDALELTQNEVEKDFIRKKICSLEEEID</sequence>
<evidence type="ECO:0000259" key="3">
    <source>
        <dbReference type="Pfam" id="PF04542"/>
    </source>
</evidence>
<keyword evidence="7" id="KW-1185">Reference proteome</keyword>
<dbReference type="SUPFAM" id="SSF88659">
    <property type="entry name" value="Sigma3 and sigma4 domains of RNA polymerase sigma factors"/>
    <property type="match status" value="1"/>
</dbReference>
<evidence type="ECO:0000313" key="7">
    <source>
        <dbReference type="Proteomes" id="UP000297453"/>
    </source>
</evidence>
<dbReference type="InterPro" id="IPR013249">
    <property type="entry name" value="RNA_pol_sigma70_r4_t2"/>
</dbReference>
<feature type="domain" description="DUF6596" evidence="5">
    <location>
        <begin position="180"/>
        <end position="291"/>
    </location>
</feature>
<dbReference type="AlphaFoldDB" id="A0A4R9FQB9"/>